<reference evidence="2 3" key="1">
    <citation type="submission" date="2020-09" db="EMBL/GenBank/DDBJ databases">
        <title>De no assembly of potato wild relative species, Solanum commersonii.</title>
        <authorList>
            <person name="Cho K."/>
        </authorList>
    </citation>
    <scope>NUCLEOTIDE SEQUENCE [LARGE SCALE GENOMIC DNA]</scope>
    <source>
        <strain evidence="2">LZ3.2</strain>
        <tissue evidence="2">Leaf</tissue>
    </source>
</reference>
<gene>
    <name evidence="2" type="ORF">H5410_009780</name>
</gene>
<sequence>MVVLYAKDEKCLICPKTCKEERVECTWHEVAVPGEGIIGANVTTQPQEAAGNHQQHKCSSSHGKLS</sequence>
<proteinExistence type="predicted"/>
<dbReference type="AlphaFoldDB" id="A0A9J6AKH9"/>
<dbReference type="EMBL" id="JACXVP010000002">
    <property type="protein sequence ID" value="KAG5624562.1"/>
    <property type="molecule type" value="Genomic_DNA"/>
</dbReference>
<feature type="region of interest" description="Disordered" evidence="1">
    <location>
        <begin position="42"/>
        <end position="66"/>
    </location>
</feature>
<dbReference type="Proteomes" id="UP000824120">
    <property type="component" value="Chromosome 2"/>
</dbReference>
<evidence type="ECO:0000256" key="1">
    <source>
        <dbReference type="SAM" id="MobiDB-lite"/>
    </source>
</evidence>
<protein>
    <submittedName>
        <fullName evidence="2">Uncharacterized protein</fullName>
    </submittedName>
</protein>
<evidence type="ECO:0000313" key="3">
    <source>
        <dbReference type="Proteomes" id="UP000824120"/>
    </source>
</evidence>
<organism evidence="2 3">
    <name type="scientific">Solanum commersonii</name>
    <name type="common">Commerson's wild potato</name>
    <name type="synonym">Commerson's nightshade</name>
    <dbReference type="NCBI Taxonomy" id="4109"/>
    <lineage>
        <taxon>Eukaryota</taxon>
        <taxon>Viridiplantae</taxon>
        <taxon>Streptophyta</taxon>
        <taxon>Embryophyta</taxon>
        <taxon>Tracheophyta</taxon>
        <taxon>Spermatophyta</taxon>
        <taxon>Magnoliopsida</taxon>
        <taxon>eudicotyledons</taxon>
        <taxon>Gunneridae</taxon>
        <taxon>Pentapetalae</taxon>
        <taxon>asterids</taxon>
        <taxon>lamiids</taxon>
        <taxon>Solanales</taxon>
        <taxon>Solanaceae</taxon>
        <taxon>Solanoideae</taxon>
        <taxon>Solaneae</taxon>
        <taxon>Solanum</taxon>
    </lineage>
</organism>
<keyword evidence="3" id="KW-1185">Reference proteome</keyword>
<comment type="caution">
    <text evidence="2">The sequence shown here is derived from an EMBL/GenBank/DDBJ whole genome shotgun (WGS) entry which is preliminary data.</text>
</comment>
<name>A0A9J6AKH9_SOLCO</name>
<feature type="compositionally biased region" description="Polar residues" evidence="1">
    <location>
        <begin position="57"/>
        <end position="66"/>
    </location>
</feature>
<evidence type="ECO:0000313" key="2">
    <source>
        <dbReference type="EMBL" id="KAG5624562.1"/>
    </source>
</evidence>
<accession>A0A9J6AKH9</accession>